<evidence type="ECO:0000313" key="2">
    <source>
        <dbReference type="EMBL" id="KXT71694.1"/>
    </source>
</evidence>
<dbReference type="InterPro" id="IPR016181">
    <property type="entry name" value="Acyl_CoA_acyltransferase"/>
</dbReference>
<keyword evidence="2" id="KW-0808">Transferase</keyword>
<dbReference type="PATRIC" id="fig|1302.21.peg.1216"/>
<dbReference type="EMBL" id="LQRC01000166">
    <property type="protein sequence ID" value="KXT71694.1"/>
    <property type="molecule type" value="Genomic_DNA"/>
</dbReference>
<evidence type="ECO:0000313" key="3">
    <source>
        <dbReference type="Proteomes" id="UP000070096"/>
    </source>
</evidence>
<gene>
    <name evidence="2" type="ORF">SGODD07_01085</name>
</gene>
<feature type="domain" description="N-acetyltransferase" evidence="1">
    <location>
        <begin position="1"/>
        <end position="150"/>
    </location>
</feature>
<dbReference type="Gene3D" id="3.40.630.30">
    <property type="match status" value="1"/>
</dbReference>
<dbReference type="SUPFAM" id="SSF55729">
    <property type="entry name" value="Acyl-CoA N-acyltransferases (Nat)"/>
    <property type="match status" value="1"/>
</dbReference>
<protein>
    <submittedName>
        <fullName evidence="2">Putative acetyltransferase</fullName>
    </submittedName>
</protein>
<dbReference type="PROSITE" id="PS51186">
    <property type="entry name" value="GNAT"/>
    <property type="match status" value="1"/>
</dbReference>
<sequence length="150" mass="17461">MKIRFYRNSDRVALQAYQLTDLRFTSHPKEAVTDLENRYAILGLVEDQIVTFLILDAGEEKYTYGGQPDSLLLRSFSTDEDFQMRGYGSQTLKLLPDFIREHLPIYKSIILGVNERNQVASYLYRETSFSKQPQRILGPAGWQEVYELKI</sequence>
<organism evidence="2 3">
    <name type="scientific">Streptococcus gordonii</name>
    <dbReference type="NCBI Taxonomy" id="1302"/>
    <lineage>
        <taxon>Bacteria</taxon>
        <taxon>Bacillati</taxon>
        <taxon>Bacillota</taxon>
        <taxon>Bacilli</taxon>
        <taxon>Lactobacillales</taxon>
        <taxon>Streptococcaceae</taxon>
        <taxon>Streptococcus</taxon>
    </lineage>
</organism>
<reference evidence="2 3" key="1">
    <citation type="submission" date="2016-01" db="EMBL/GenBank/DDBJ databases">
        <title>Highly variable Streptococcus oralis are common among viridans streptococci isolated from primates.</title>
        <authorList>
            <person name="Denapaite D."/>
            <person name="Rieger M."/>
            <person name="Koendgen S."/>
            <person name="Brueckner R."/>
            <person name="Ochigava I."/>
            <person name="Kappeler P."/>
            <person name="Maetz-Rensing K."/>
            <person name="Leendertz F."/>
            <person name="Hakenbeck R."/>
        </authorList>
    </citation>
    <scope>NUCLEOTIDE SEQUENCE [LARGE SCALE GENOMIC DNA]</scope>
    <source>
        <strain evidence="2 3">DD07</strain>
    </source>
</reference>
<comment type="caution">
    <text evidence="2">The sequence shown here is derived from an EMBL/GenBank/DDBJ whole genome shotgun (WGS) entry which is preliminary data.</text>
</comment>
<dbReference type="GO" id="GO:0016747">
    <property type="term" value="F:acyltransferase activity, transferring groups other than amino-acyl groups"/>
    <property type="evidence" value="ECO:0007669"/>
    <property type="project" value="InterPro"/>
</dbReference>
<name>A0A139N7C8_STRGN</name>
<proteinExistence type="predicted"/>
<dbReference type="AlphaFoldDB" id="A0A139N7C8"/>
<dbReference type="Proteomes" id="UP000070096">
    <property type="component" value="Unassembled WGS sequence"/>
</dbReference>
<dbReference type="InterPro" id="IPR000182">
    <property type="entry name" value="GNAT_dom"/>
</dbReference>
<accession>A0A139N7C8</accession>
<evidence type="ECO:0000259" key="1">
    <source>
        <dbReference type="PROSITE" id="PS51186"/>
    </source>
</evidence>